<keyword evidence="4" id="KW-0175">Coiled coil</keyword>
<dbReference type="EMBL" id="LS483476">
    <property type="protein sequence ID" value="SQI63687.1"/>
    <property type="molecule type" value="Genomic_DNA"/>
</dbReference>
<dbReference type="SUPFAM" id="SSF116734">
    <property type="entry name" value="DNA methylase specificity domain"/>
    <property type="match status" value="2"/>
</dbReference>
<evidence type="ECO:0000256" key="1">
    <source>
        <dbReference type="ARBA" id="ARBA00010923"/>
    </source>
</evidence>
<name>A0A2X4WG02_LEDLE</name>
<dbReference type="KEGG" id="blen:NCTC4824_04234"/>
<reference evidence="6 7" key="1">
    <citation type="submission" date="2018-06" db="EMBL/GenBank/DDBJ databases">
        <authorList>
            <consortium name="Pathogen Informatics"/>
            <person name="Doyle S."/>
        </authorList>
    </citation>
    <scope>NUCLEOTIDE SEQUENCE [LARGE SCALE GENOMIC DNA]</scope>
    <source>
        <strain evidence="6 7">NCTC4824</strain>
    </source>
</reference>
<dbReference type="AlphaFoldDB" id="A0A2X4WG02"/>
<gene>
    <name evidence="6" type="ORF">NCTC4824_04234</name>
</gene>
<dbReference type="InterPro" id="IPR052021">
    <property type="entry name" value="Type-I_RS_S_subunit"/>
</dbReference>
<dbReference type="PANTHER" id="PTHR30408">
    <property type="entry name" value="TYPE-1 RESTRICTION ENZYME ECOKI SPECIFICITY PROTEIN"/>
    <property type="match status" value="1"/>
</dbReference>
<evidence type="ECO:0000256" key="3">
    <source>
        <dbReference type="ARBA" id="ARBA00023125"/>
    </source>
</evidence>
<evidence type="ECO:0000256" key="4">
    <source>
        <dbReference type="SAM" id="Coils"/>
    </source>
</evidence>
<dbReference type="Gene3D" id="1.10.287.1120">
    <property type="entry name" value="Bipartite methylase S protein"/>
    <property type="match status" value="1"/>
</dbReference>
<dbReference type="InterPro" id="IPR000055">
    <property type="entry name" value="Restrct_endonuc_typeI_TRD"/>
</dbReference>
<dbReference type="Pfam" id="PF01420">
    <property type="entry name" value="Methylase_S"/>
    <property type="match status" value="2"/>
</dbReference>
<evidence type="ECO:0000256" key="2">
    <source>
        <dbReference type="ARBA" id="ARBA00022747"/>
    </source>
</evidence>
<dbReference type="Gene3D" id="3.90.220.20">
    <property type="entry name" value="DNA methylase specificity domains"/>
    <property type="match status" value="2"/>
</dbReference>
<dbReference type="STRING" id="1348624.GCA_001591545_03300"/>
<dbReference type="RefSeq" id="WP_066144757.1">
    <property type="nucleotide sequence ID" value="NZ_CBCSGM010000005.1"/>
</dbReference>
<dbReference type="InterPro" id="IPR044946">
    <property type="entry name" value="Restrct_endonuc_typeI_TRD_sf"/>
</dbReference>
<evidence type="ECO:0000313" key="6">
    <source>
        <dbReference type="EMBL" id="SQI63687.1"/>
    </source>
</evidence>
<dbReference type="REBASE" id="254530">
    <property type="entry name" value="S.Ble4824II"/>
</dbReference>
<keyword evidence="7" id="KW-1185">Reference proteome</keyword>
<dbReference type="GO" id="GO:0003677">
    <property type="term" value="F:DNA binding"/>
    <property type="evidence" value="ECO:0007669"/>
    <property type="project" value="UniProtKB-KW"/>
</dbReference>
<feature type="domain" description="Type I restriction modification DNA specificity" evidence="5">
    <location>
        <begin position="11"/>
        <end position="200"/>
    </location>
</feature>
<proteinExistence type="inferred from homology"/>
<evidence type="ECO:0000259" key="5">
    <source>
        <dbReference type="Pfam" id="PF01420"/>
    </source>
</evidence>
<sequence length="413" mass="47525">MLKKEIKRNYPIDWKEYTFDTLFDFDGGLPVSRANLSNKGICYLHYGDIHKLKENYIDVERDADIIPKYDVPLENLSENYILNDGDIAFADASEDYEGIGKSVVVLNKGNIPFISGLHVIVARDKTDLLNREFKRFFLSNWNIRKQMKRIATGISVLGINRPNLRKIDAVLPPLKEQQKIASILSTWDKAIELKEKLIEQKKEQKKGLIQNLLTGEVRLPGFDGDWMKKKIGDCIIESREIATDPILEKRLTVRLNLKGIEQREVNPIEKVGATTQYVRKAGQFIYGKQNLHKGAFGLIPEKFDGYQTSSDIPSFNFKRGIDSKWFFYYMSREGFYRNLERISTGTGSKRINPKDLYILNIKVPGINEQREIANVLSTIDKELELLNKELNNIKHQKKGLMQLLLTGKVRVKA</sequence>
<organism evidence="6 7">
    <name type="scientific">Lederbergia lenta</name>
    <name type="common">Bacillus lentus</name>
    <dbReference type="NCBI Taxonomy" id="1467"/>
    <lineage>
        <taxon>Bacteria</taxon>
        <taxon>Bacillati</taxon>
        <taxon>Bacillota</taxon>
        <taxon>Bacilli</taxon>
        <taxon>Bacillales</taxon>
        <taxon>Bacillaceae</taxon>
        <taxon>Lederbergia</taxon>
    </lineage>
</organism>
<keyword evidence="2" id="KW-0680">Restriction system</keyword>
<dbReference type="GO" id="GO:0009307">
    <property type="term" value="P:DNA restriction-modification system"/>
    <property type="evidence" value="ECO:0007669"/>
    <property type="project" value="UniProtKB-KW"/>
</dbReference>
<comment type="similarity">
    <text evidence="1">Belongs to the type-I restriction system S methylase family.</text>
</comment>
<dbReference type="PANTHER" id="PTHR30408:SF12">
    <property type="entry name" value="TYPE I RESTRICTION ENZYME MJAVIII SPECIFICITY SUBUNIT"/>
    <property type="match status" value="1"/>
</dbReference>
<accession>A0A2X4WG02</accession>
<feature type="coiled-coil region" evidence="4">
    <location>
        <begin position="376"/>
        <end position="403"/>
    </location>
</feature>
<dbReference type="Proteomes" id="UP000249134">
    <property type="component" value="Chromosome 1"/>
</dbReference>
<feature type="domain" description="Type I restriction modification DNA specificity" evidence="5">
    <location>
        <begin position="274"/>
        <end position="394"/>
    </location>
</feature>
<evidence type="ECO:0000313" key="7">
    <source>
        <dbReference type="Proteomes" id="UP000249134"/>
    </source>
</evidence>
<keyword evidence="3" id="KW-0238">DNA-binding</keyword>
<protein>
    <submittedName>
        <fullName evidence="6">Restriction modification system DNA specificity subunit</fullName>
    </submittedName>
</protein>